<sequence length="311" mass="35748">MEPEHDGSVLEVFEGFVGWNPAMSREEEMALGVVQDYDYIYLKIRDRISHRAVTRYQRKHKLKHHPFYEVLPAGLPESFRRGRMEDVLAYIDGKGSGLRPDFVHKCLKCDRELAEYVLAESRAAAPVNLYSIECAIILAQPTLRDGRCVASPVPEMLRSFSHFYPALVHADFILLYLAVLRQDVEPELFSRMRTRSVELADKEDAAASDLYELLADYAERHYDYAEHVAMAYDLTKTVHVYYHVIAVGEITLNNVATALQRYHTNAKGHIYKLGHVNESVLYIDREVMEDIADFCANEGQHDIHNTAFYVF</sequence>
<organism evidence="1 2">
    <name type="scientific">Ranid herpesvirus 2</name>
    <dbReference type="NCBI Taxonomy" id="389214"/>
    <lineage>
        <taxon>Viruses</taxon>
        <taxon>Duplodnaviria</taxon>
        <taxon>Heunggongvirae</taxon>
        <taxon>Peploviricota</taxon>
        <taxon>Herviviricetes</taxon>
        <taxon>Herpesvirales</taxon>
        <taxon>Alloherpesviridae</taxon>
        <taxon>Batravirus</taxon>
        <taxon>Batravirus ranidallo2</taxon>
    </lineage>
</organism>
<keyword evidence="2" id="KW-1185">Reference proteome</keyword>
<proteinExistence type="predicted"/>
<protein>
    <submittedName>
        <fullName evidence="1">ORF53</fullName>
    </submittedName>
</protein>
<dbReference type="KEGG" id="vg:5179476"/>
<evidence type="ECO:0000313" key="2">
    <source>
        <dbReference type="Proteomes" id="UP000120576"/>
    </source>
</evidence>
<reference evidence="1 2" key="1">
    <citation type="journal article" date="2006" name="J. Gen. Virol.">
        <title>Genome sequences of two frog herpesviruses.</title>
        <authorList>
            <person name="Davison A.J."/>
            <person name="Cunningham C."/>
            <person name="Sauerbier W."/>
            <person name="McKinnell R.G."/>
        </authorList>
    </citation>
    <scope>NUCLEOTIDE SEQUENCE [LARGE SCALE GENOMIC DNA]</scope>
    <source>
        <strain evidence="1">ATCC VR-568</strain>
    </source>
</reference>
<accession>Q14W53</accession>
<dbReference type="RefSeq" id="YP_656561.1">
    <property type="nucleotide sequence ID" value="NC_008210.1"/>
</dbReference>
<dbReference type="Proteomes" id="UP000120576">
    <property type="component" value="Genome"/>
</dbReference>
<name>Q14W53_9VIRU</name>
<evidence type="ECO:0000313" key="1">
    <source>
        <dbReference type="EMBL" id="ABG25643.1"/>
    </source>
</evidence>
<dbReference type="GeneID" id="5179476"/>
<dbReference type="EMBL" id="DQ665652">
    <property type="protein sequence ID" value="ABG25643.1"/>
    <property type="molecule type" value="Genomic_DNA"/>
</dbReference>